<dbReference type="Gene3D" id="3.40.50.2000">
    <property type="entry name" value="Glycogen Phosphorylase B"/>
    <property type="match status" value="2"/>
</dbReference>
<reference evidence="1" key="1">
    <citation type="journal article" date="2012" name="PLoS ONE">
        <title>Gene sets for utilization of primary and secondary nutrition supplies in the distal gut of endangered iberian lynx.</title>
        <authorList>
            <person name="Alcaide M."/>
            <person name="Messina E."/>
            <person name="Richter M."/>
            <person name="Bargiela R."/>
            <person name="Peplies J."/>
            <person name="Huws S.A."/>
            <person name="Newbold C.J."/>
            <person name="Golyshin P.N."/>
            <person name="Simon M.A."/>
            <person name="Lopez G."/>
            <person name="Yakimov M.M."/>
            <person name="Ferrer M."/>
        </authorList>
    </citation>
    <scope>NUCLEOTIDE SEQUENCE</scope>
</reference>
<dbReference type="EMBL" id="AMCI01006440">
    <property type="protein sequence ID" value="EJW94332.1"/>
    <property type="molecule type" value="Genomic_DNA"/>
</dbReference>
<accession>J9FXQ4</accession>
<dbReference type="SUPFAM" id="SSF53756">
    <property type="entry name" value="UDP-Glycosyltransferase/glycogen phosphorylase"/>
    <property type="match status" value="1"/>
</dbReference>
<organism evidence="1">
    <name type="scientific">gut metagenome</name>
    <dbReference type="NCBI Taxonomy" id="749906"/>
    <lineage>
        <taxon>unclassified sequences</taxon>
        <taxon>metagenomes</taxon>
        <taxon>organismal metagenomes</taxon>
    </lineage>
</organism>
<dbReference type="AlphaFoldDB" id="J9FXQ4"/>
<evidence type="ECO:0000313" key="1">
    <source>
        <dbReference type="EMBL" id="EJW94332.1"/>
    </source>
</evidence>
<proteinExistence type="predicted"/>
<comment type="caution">
    <text evidence="1">The sequence shown here is derived from an EMBL/GenBank/DDBJ whole genome shotgun (WGS) entry which is preliminary data.</text>
</comment>
<gene>
    <name evidence="1" type="ORF">EVA_17560</name>
</gene>
<protein>
    <submittedName>
        <fullName evidence="1">Uncharacterized protein</fullName>
    </submittedName>
</protein>
<name>J9FXQ4_9ZZZZ</name>
<sequence>MLLDDADHYRSMAEAANPYGDGRACERIIKAILLKNGYKVENFSEFHHIH</sequence>